<comment type="caution">
    <text evidence="2">The sequence shown here is derived from an EMBL/GenBank/DDBJ whole genome shotgun (WGS) entry which is preliminary data.</text>
</comment>
<protein>
    <submittedName>
        <fullName evidence="2">Uncharacterized protein</fullName>
    </submittedName>
</protein>
<dbReference type="AlphaFoldDB" id="A0A6L2K8L7"/>
<organism evidence="2">
    <name type="scientific">Tanacetum cinerariifolium</name>
    <name type="common">Dalmatian daisy</name>
    <name type="synonym">Chrysanthemum cinerariifolium</name>
    <dbReference type="NCBI Taxonomy" id="118510"/>
    <lineage>
        <taxon>Eukaryota</taxon>
        <taxon>Viridiplantae</taxon>
        <taxon>Streptophyta</taxon>
        <taxon>Embryophyta</taxon>
        <taxon>Tracheophyta</taxon>
        <taxon>Spermatophyta</taxon>
        <taxon>Magnoliopsida</taxon>
        <taxon>eudicotyledons</taxon>
        <taxon>Gunneridae</taxon>
        <taxon>Pentapetalae</taxon>
        <taxon>asterids</taxon>
        <taxon>campanulids</taxon>
        <taxon>Asterales</taxon>
        <taxon>Asteraceae</taxon>
        <taxon>Asteroideae</taxon>
        <taxon>Anthemideae</taxon>
        <taxon>Anthemidinae</taxon>
        <taxon>Tanacetum</taxon>
    </lineage>
</organism>
<evidence type="ECO:0000256" key="1">
    <source>
        <dbReference type="SAM" id="MobiDB-lite"/>
    </source>
</evidence>
<evidence type="ECO:0000313" key="2">
    <source>
        <dbReference type="EMBL" id="GEU44244.1"/>
    </source>
</evidence>
<name>A0A6L2K8L7_TANCI</name>
<reference evidence="2" key="1">
    <citation type="journal article" date="2019" name="Sci. Rep.">
        <title>Draft genome of Tanacetum cinerariifolium, the natural source of mosquito coil.</title>
        <authorList>
            <person name="Yamashiro T."/>
            <person name="Shiraishi A."/>
            <person name="Satake H."/>
            <person name="Nakayama K."/>
        </authorList>
    </citation>
    <scope>NUCLEOTIDE SEQUENCE</scope>
</reference>
<sequence>MEENDVVNHIANFLEMLKPIKIAIFDINRLRVVIFTLSLTRATRHGDGRIDQLTKNALGHAWIYKWGIDDFEKDIASSDDKWEESGYENPLNNIGDSLLEPNMDTRNKNMKQCENGFNTQKAPSSSNMNDKKSYLALEVETSTGSTNNLH</sequence>
<feature type="compositionally biased region" description="Polar residues" evidence="1">
    <location>
        <begin position="110"/>
        <end position="128"/>
    </location>
</feature>
<accession>A0A6L2K8L7</accession>
<feature type="region of interest" description="Disordered" evidence="1">
    <location>
        <begin position="86"/>
        <end position="129"/>
    </location>
</feature>
<gene>
    <name evidence="2" type="ORF">Tci_016222</name>
</gene>
<dbReference type="EMBL" id="BKCJ010001819">
    <property type="protein sequence ID" value="GEU44244.1"/>
    <property type="molecule type" value="Genomic_DNA"/>
</dbReference>
<proteinExistence type="predicted"/>